<feature type="non-terminal residue" evidence="1">
    <location>
        <position position="317"/>
    </location>
</feature>
<dbReference type="OrthoDB" id="9770276at2"/>
<name>A0A1M6ZBU0_XYLRU</name>
<reference evidence="1 2" key="1">
    <citation type="submission" date="2016-11" db="EMBL/GenBank/DDBJ databases">
        <authorList>
            <person name="Jaros S."/>
            <person name="Januszkiewicz K."/>
            <person name="Wedrychowicz H."/>
        </authorList>
    </citation>
    <scope>NUCLEOTIDE SEQUENCE [LARGE SCALE GENOMIC DNA]</scope>
    <source>
        <strain evidence="1 2">KHT3</strain>
    </source>
</reference>
<dbReference type="AlphaFoldDB" id="A0A1M6ZBU0"/>
<dbReference type="Proteomes" id="UP000184130">
    <property type="component" value="Unassembled WGS sequence"/>
</dbReference>
<dbReference type="RefSeq" id="WP_139261756.1">
    <property type="nucleotide sequence ID" value="NZ_FRBD01000049.1"/>
</dbReference>
<organism evidence="1 2">
    <name type="scientific">Xylanibacter ruminicola</name>
    <name type="common">Prevotella ruminicola</name>
    <dbReference type="NCBI Taxonomy" id="839"/>
    <lineage>
        <taxon>Bacteria</taxon>
        <taxon>Pseudomonadati</taxon>
        <taxon>Bacteroidota</taxon>
        <taxon>Bacteroidia</taxon>
        <taxon>Bacteroidales</taxon>
        <taxon>Prevotellaceae</taxon>
        <taxon>Xylanibacter</taxon>
    </lineage>
</organism>
<dbReference type="EMBL" id="FRBD01000049">
    <property type="protein sequence ID" value="SHL27937.1"/>
    <property type="molecule type" value="Genomic_DNA"/>
</dbReference>
<sequence>MQGRIKLIFLLLLAVLFGRAQTISQYEYWLDADYGHRHTVATNSTVVEQSIDISSLSEGIHYLNFRAEDGDGVSGLYHRYLFMVPASEMTDATVSGYEYWIDADYAHRVSSSVTSTDITQSIDVSTLSSGIHYLNFRAKRTDGEPGLYYRYLFVVPDKEEVTLQIDQVKFWIDDDEQNSQTMKVEAGSEIAISMDISQLEAGSTHTFNISAVSTDGLETPLGSYEFTLEAQAEPEPYAVLTEVNSNPAEGTIVPNNSRAATATTSNYTLTFYYDTMKAERNGMSVGPFELPQDRGWESVAQNITAVEFDASMANDTT</sequence>
<accession>A0A1M6ZBU0</accession>
<proteinExistence type="predicted"/>
<gene>
    <name evidence="1" type="ORF">SAMN05216463_1491</name>
</gene>
<protein>
    <submittedName>
        <fullName evidence="1">Uncharacterized protein</fullName>
    </submittedName>
</protein>
<evidence type="ECO:0000313" key="1">
    <source>
        <dbReference type="EMBL" id="SHL27937.1"/>
    </source>
</evidence>
<evidence type="ECO:0000313" key="2">
    <source>
        <dbReference type="Proteomes" id="UP000184130"/>
    </source>
</evidence>